<feature type="chain" id="PRO_5018064168" description="Sensor of ECF-type sigma factor" evidence="1">
    <location>
        <begin position="25"/>
        <end position="166"/>
    </location>
</feature>
<dbReference type="Proteomes" id="UP000279089">
    <property type="component" value="Unassembled WGS sequence"/>
</dbReference>
<sequence length="166" mass="19828">MIRMKRCKLIWMVLAFLSMAGLPAGDLLAQDAQQEDAAAKQDKIKSLEILYISKELDLTPEEAQKFWPVYNKYSKEVNQLITERRKKAKELKNVPRTDAVAEEAMDKELGYERKMLDIRTRYKQEFMKVLPARKVSNLYRAEREFRGMMIRQLKERKDNRMMRRHK</sequence>
<evidence type="ECO:0008006" key="4">
    <source>
        <dbReference type="Google" id="ProtNLM"/>
    </source>
</evidence>
<dbReference type="EMBL" id="RMBX01000014">
    <property type="protein sequence ID" value="RPD38783.1"/>
    <property type="molecule type" value="Genomic_DNA"/>
</dbReference>
<reference evidence="3" key="1">
    <citation type="submission" date="2018-11" db="EMBL/GenBank/DDBJ databases">
        <title>Chitinophaga lutea sp.nov., isolate from arsenic contaminated soil.</title>
        <authorList>
            <person name="Zong Y."/>
        </authorList>
    </citation>
    <scope>NUCLEOTIDE SEQUENCE [LARGE SCALE GENOMIC DNA]</scope>
    <source>
        <strain evidence="3">YLT18</strain>
    </source>
</reference>
<comment type="caution">
    <text evidence="2">The sequence shown here is derived from an EMBL/GenBank/DDBJ whole genome shotgun (WGS) entry which is preliminary data.</text>
</comment>
<feature type="signal peptide" evidence="1">
    <location>
        <begin position="1"/>
        <end position="24"/>
    </location>
</feature>
<organism evidence="2 3">
    <name type="scientific">Chitinophaga barathri</name>
    <dbReference type="NCBI Taxonomy" id="1647451"/>
    <lineage>
        <taxon>Bacteria</taxon>
        <taxon>Pseudomonadati</taxon>
        <taxon>Bacteroidota</taxon>
        <taxon>Chitinophagia</taxon>
        <taxon>Chitinophagales</taxon>
        <taxon>Chitinophagaceae</taxon>
        <taxon>Chitinophaga</taxon>
    </lineage>
</organism>
<keyword evidence="3" id="KW-1185">Reference proteome</keyword>
<dbReference type="AlphaFoldDB" id="A0A3N4MTN5"/>
<proteinExistence type="predicted"/>
<name>A0A3N4MTN5_9BACT</name>
<evidence type="ECO:0000256" key="1">
    <source>
        <dbReference type="SAM" id="SignalP"/>
    </source>
</evidence>
<gene>
    <name evidence="2" type="ORF">EG028_24070</name>
</gene>
<evidence type="ECO:0000313" key="3">
    <source>
        <dbReference type="Proteomes" id="UP000279089"/>
    </source>
</evidence>
<dbReference type="OrthoDB" id="675330at2"/>
<protein>
    <recommendedName>
        <fullName evidence="4">Sensor of ECF-type sigma factor</fullName>
    </recommendedName>
</protein>
<evidence type="ECO:0000313" key="2">
    <source>
        <dbReference type="EMBL" id="RPD38783.1"/>
    </source>
</evidence>
<accession>A0A3N4MTN5</accession>
<keyword evidence="1" id="KW-0732">Signal</keyword>